<dbReference type="EMBL" id="CADCVJ010000078">
    <property type="protein sequence ID" value="CAA9469758.1"/>
    <property type="molecule type" value="Genomic_DNA"/>
</dbReference>
<feature type="compositionally biased region" description="Low complexity" evidence="1">
    <location>
        <begin position="12"/>
        <end position="23"/>
    </location>
</feature>
<feature type="non-terminal residue" evidence="2">
    <location>
        <position position="1"/>
    </location>
</feature>
<feature type="compositionally biased region" description="Low complexity" evidence="1">
    <location>
        <begin position="51"/>
        <end position="62"/>
    </location>
</feature>
<feature type="compositionally biased region" description="Low complexity" evidence="1">
    <location>
        <begin position="69"/>
        <end position="83"/>
    </location>
</feature>
<feature type="compositionally biased region" description="Basic and acidic residues" evidence="1">
    <location>
        <begin position="1"/>
        <end position="10"/>
    </location>
</feature>
<proteinExistence type="predicted"/>
<feature type="compositionally biased region" description="Basic and acidic residues" evidence="1">
    <location>
        <begin position="149"/>
        <end position="163"/>
    </location>
</feature>
<evidence type="ECO:0000256" key="1">
    <source>
        <dbReference type="SAM" id="MobiDB-lite"/>
    </source>
</evidence>
<protein>
    <submittedName>
        <fullName evidence="2">Uncharacterized protein</fullName>
    </submittedName>
</protein>
<sequence>APSARPDRCRPGGRAAGQRPAGGVARGCRRSRRRLVRPRRRARAARRRACAARGPARALQPAARRRSAGIRAPAGRPRGPSRGDQQVGLVVRPVPRRGADPAAPGGRARTPGRLPGRRLARLAGRRARVPRPPPGAVPVLRGPRRRDRSRAEAHQQHPRDALPRRPRRGRLPAPGRLSQRGGPRGRHRALRSRAV</sequence>
<dbReference type="AlphaFoldDB" id="A0A6J4RBW5"/>
<reference evidence="2" key="1">
    <citation type="submission" date="2020-02" db="EMBL/GenBank/DDBJ databases">
        <authorList>
            <person name="Meier V. D."/>
        </authorList>
    </citation>
    <scope>NUCLEOTIDE SEQUENCE</scope>
    <source>
        <strain evidence="2">AVDCRST_MAG38</strain>
    </source>
</reference>
<feature type="compositionally biased region" description="Basic residues" evidence="1">
    <location>
        <begin position="183"/>
        <end position="195"/>
    </location>
</feature>
<name>A0A6J4RBW5_9ACTN</name>
<organism evidence="2">
    <name type="scientific">uncultured Solirubrobacteraceae bacterium</name>
    <dbReference type="NCBI Taxonomy" id="1162706"/>
    <lineage>
        <taxon>Bacteria</taxon>
        <taxon>Bacillati</taxon>
        <taxon>Actinomycetota</taxon>
        <taxon>Thermoleophilia</taxon>
        <taxon>Solirubrobacterales</taxon>
        <taxon>Solirubrobacteraceae</taxon>
        <taxon>environmental samples</taxon>
    </lineage>
</organism>
<feature type="compositionally biased region" description="Basic residues" evidence="1">
    <location>
        <begin position="27"/>
        <end position="50"/>
    </location>
</feature>
<feature type="compositionally biased region" description="Low complexity" evidence="1">
    <location>
        <begin position="100"/>
        <end position="114"/>
    </location>
</feature>
<feature type="compositionally biased region" description="Basic residues" evidence="1">
    <location>
        <begin position="115"/>
        <end position="129"/>
    </location>
</feature>
<feature type="non-terminal residue" evidence="2">
    <location>
        <position position="195"/>
    </location>
</feature>
<accession>A0A6J4RBW5</accession>
<gene>
    <name evidence="2" type="ORF">AVDCRST_MAG38-1171</name>
</gene>
<evidence type="ECO:0000313" key="2">
    <source>
        <dbReference type="EMBL" id="CAA9469758.1"/>
    </source>
</evidence>
<feature type="region of interest" description="Disordered" evidence="1">
    <location>
        <begin position="1"/>
        <end position="195"/>
    </location>
</feature>